<dbReference type="EMBL" id="CP121196">
    <property type="protein sequence ID" value="XBH17077.1"/>
    <property type="molecule type" value="Genomic_DNA"/>
</dbReference>
<protein>
    <submittedName>
        <fullName evidence="3">DinB family protein</fullName>
    </submittedName>
</protein>
<evidence type="ECO:0000259" key="2">
    <source>
        <dbReference type="Pfam" id="PF12867"/>
    </source>
</evidence>
<dbReference type="Pfam" id="PF12867">
    <property type="entry name" value="DinB_2"/>
    <property type="match status" value="1"/>
</dbReference>
<dbReference type="AlphaFoldDB" id="A0AAU7DGA7"/>
<organism evidence="3">
    <name type="scientific">Telmatobacter sp. DSM 110680</name>
    <dbReference type="NCBI Taxonomy" id="3036704"/>
    <lineage>
        <taxon>Bacteria</taxon>
        <taxon>Pseudomonadati</taxon>
        <taxon>Acidobacteriota</taxon>
        <taxon>Terriglobia</taxon>
        <taxon>Terriglobales</taxon>
        <taxon>Acidobacteriaceae</taxon>
        <taxon>Telmatobacter</taxon>
    </lineage>
</organism>
<dbReference type="SUPFAM" id="SSF109854">
    <property type="entry name" value="DinB/YfiT-like putative metalloenzymes"/>
    <property type="match status" value="1"/>
</dbReference>
<dbReference type="RefSeq" id="WP_348262309.1">
    <property type="nucleotide sequence ID" value="NZ_CP121196.1"/>
</dbReference>
<feature type="domain" description="DinB-like" evidence="2">
    <location>
        <begin position="53"/>
        <end position="164"/>
    </location>
</feature>
<accession>A0AAU7DGA7</accession>
<feature type="chain" id="PRO_5043840106" evidence="1">
    <location>
        <begin position="22"/>
        <end position="189"/>
    </location>
</feature>
<evidence type="ECO:0000313" key="3">
    <source>
        <dbReference type="EMBL" id="XBH17077.1"/>
    </source>
</evidence>
<dbReference type="InterPro" id="IPR034660">
    <property type="entry name" value="DinB/YfiT-like"/>
</dbReference>
<evidence type="ECO:0000256" key="1">
    <source>
        <dbReference type="SAM" id="SignalP"/>
    </source>
</evidence>
<reference evidence="3" key="1">
    <citation type="submission" date="2023-03" db="EMBL/GenBank/DDBJ databases">
        <title>Edaphobacter sp.</title>
        <authorList>
            <person name="Huber K.J."/>
            <person name="Papendorf J."/>
            <person name="Pilke C."/>
            <person name="Bunk B."/>
            <person name="Sproeer C."/>
            <person name="Pester M."/>
        </authorList>
    </citation>
    <scope>NUCLEOTIDE SEQUENCE</scope>
    <source>
        <strain evidence="3">DSM 110680</strain>
    </source>
</reference>
<dbReference type="InterPro" id="IPR024775">
    <property type="entry name" value="DinB-like"/>
</dbReference>
<proteinExistence type="predicted"/>
<dbReference type="Gene3D" id="1.20.120.450">
    <property type="entry name" value="dinb family like domain"/>
    <property type="match status" value="1"/>
</dbReference>
<name>A0AAU7DGA7_9BACT</name>
<keyword evidence="1" id="KW-0732">Signal</keyword>
<sequence length="189" mass="20633">MKRSHLFFFAMAAISPLCLRAQDKPSMPATPPADPITQSERGLYSFIVGSVVSAAQKMPEENYSFKPTPEVRSFGQLVGHVADANYMFCSMASGQANPMKNVEKTKTSKADLIAALKDAVGYCNQTYGGMTDAKGSEMVKFFNFNLSKLTLLSLNTAHTDEHYGNMVTYLRLKGIVPPTSENPPAQPPK</sequence>
<feature type="signal peptide" evidence="1">
    <location>
        <begin position="1"/>
        <end position="21"/>
    </location>
</feature>
<gene>
    <name evidence="3" type="ORF">P8935_21210</name>
</gene>